<accession>A0A518CVT3</accession>
<proteinExistence type="predicted"/>
<organism evidence="1 2">
    <name type="scientific">Rohdeia mirabilis</name>
    <dbReference type="NCBI Taxonomy" id="2528008"/>
    <lineage>
        <taxon>Bacteria</taxon>
        <taxon>Pseudomonadati</taxon>
        <taxon>Planctomycetota</taxon>
        <taxon>Planctomycetia</taxon>
        <taxon>Planctomycetia incertae sedis</taxon>
        <taxon>Rohdeia</taxon>
    </lineage>
</organism>
<keyword evidence="2" id="KW-1185">Reference proteome</keyword>
<gene>
    <name evidence="1" type="ORF">Pla163_04350</name>
</gene>
<dbReference type="Proteomes" id="UP000319342">
    <property type="component" value="Chromosome"/>
</dbReference>
<name>A0A518CVT3_9BACT</name>
<reference evidence="1 2" key="1">
    <citation type="submission" date="2019-02" db="EMBL/GenBank/DDBJ databases">
        <title>Deep-cultivation of Planctomycetes and their phenomic and genomic characterization uncovers novel biology.</title>
        <authorList>
            <person name="Wiegand S."/>
            <person name="Jogler M."/>
            <person name="Boedeker C."/>
            <person name="Pinto D."/>
            <person name="Vollmers J."/>
            <person name="Rivas-Marin E."/>
            <person name="Kohn T."/>
            <person name="Peeters S.H."/>
            <person name="Heuer A."/>
            <person name="Rast P."/>
            <person name="Oberbeckmann S."/>
            <person name="Bunk B."/>
            <person name="Jeske O."/>
            <person name="Meyerdierks A."/>
            <person name="Storesund J.E."/>
            <person name="Kallscheuer N."/>
            <person name="Luecker S."/>
            <person name="Lage O.M."/>
            <person name="Pohl T."/>
            <person name="Merkel B.J."/>
            <person name="Hornburger P."/>
            <person name="Mueller R.-W."/>
            <person name="Bruemmer F."/>
            <person name="Labrenz M."/>
            <person name="Spormann A.M."/>
            <person name="Op den Camp H."/>
            <person name="Overmann J."/>
            <person name="Amann R."/>
            <person name="Jetten M.S.M."/>
            <person name="Mascher T."/>
            <person name="Medema M.H."/>
            <person name="Devos D.P."/>
            <person name="Kaster A.-K."/>
            <person name="Ovreas L."/>
            <person name="Rohde M."/>
            <person name="Galperin M.Y."/>
            <person name="Jogler C."/>
        </authorList>
    </citation>
    <scope>NUCLEOTIDE SEQUENCE [LARGE SCALE GENOMIC DNA]</scope>
    <source>
        <strain evidence="1 2">Pla163</strain>
    </source>
</reference>
<dbReference type="RefSeq" id="WP_145182841.1">
    <property type="nucleotide sequence ID" value="NZ_CP036290.1"/>
</dbReference>
<sequence length="194" mass="20850">MAQFLDSTHGLAPVLSESIEAVLGDWNLQFGSEFRPRAVGGVDQQPSPRCWTLFQLGLIGSERVPFDVWVDEDLVRSLVLAIGFVDLPEVGFEGDSLDAVGEFANLMAGSLNRVLSARDPSLRVTQAAGDAVVRLCVETEVEARMGTEEGSILALFSVDSGTEHEHALVVDLSPRTLSTLAGTVERPDADERVA</sequence>
<dbReference type="EMBL" id="CP036290">
    <property type="protein sequence ID" value="QDU83336.1"/>
    <property type="molecule type" value="Genomic_DNA"/>
</dbReference>
<protein>
    <submittedName>
        <fullName evidence="1">Uncharacterized protein</fullName>
    </submittedName>
</protein>
<dbReference type="AlphaFoldDB" id="A0A518CVT3"/>
<evidence type="ECO:0000313" key="1">
    <source>
        <dbReference type="EMBL" id="QDU83336.1"/>
    </source>
</evidence>
<evidence type="ECO:0000313" key="2">
    <source>
        <dbReference type="Proteomes" id="UP000319342"/>
    </source>
</evidence>